<dbReference type="GeneID" id="95378457"/>
<keyword evidence="5" id="KW-1185">Reference proteome</keyword>
<sequence length="805" mass="93257">MALPPSGSLNQGTVLLRVETNWFNFYIRGKPFHPTVESLQLHREGQGVNAHLLVSALGSSVTVEKASVFDPETGELAEWQPGEWRNPLFYETQAYQVVVEKKEDLALTFHHENVHLRQAVEPLGQMILAGELNFQNEVGLTELQLRLHGEPIFQIQLEIFPAKMDYQNDYRQILHDVNQQIYNLSFDFLRKTYHMTGLRETGSQSLTEFFTILQVVFGQLVQAVERIQASPHASMRVENRVVEAARVRKAGRETAAYLTKRPHLLVEDKKQGFISMNGRMYTPRHALEARRQVDYNTQENRFVRWVLVRVSKKLSELKTRLTQGGRMQDPLLAKRIQGMQGQLQRLLGLDFLQVGEMRQLTVTLVLQMAPGYREVHRHYLMLMKGLSVQSDLFKLSMKDVAQLYEYWCFLKIHELLRRKYELVSQDLVRVNRTGLFVTLDRTQKAKMSYRNPVSGEVFSLYYNALPPRDHSKTLGQKPDNVLTLKKNDSPVEYKYIFDAKYRMNPAVEGTPYYNIYKSPGPVEDDINTMHRYRDAIVYAEGSGHELEREYERSMFGAYVLFPYGDEEKFREHKFYRSIGLVNVGAFPFLPNATSLMEAFLDEIILDSPEKAYERSIRPRGTKDYYRNKLEGKNVVVGSMRSGPVQLEAALKHGFYHLPLKNLTEQKILTQLEYVALYQSIKGFGKNGEVGVHWYGRISDWKVVRRREITEIPYRPGTADDLYVKLAVEEWKRMERPVMPGGRGIHTLLLTSKYMLDRAVEIAELKLESEADLAQWREKRRQGSVKVVLDHQEVDLARQVLGVEVR</sequence>
<evidence type="ECO:0000313" key="2">
    <source>
        <dbReference type="EMBL" id="MCY9598927.1"/>
    </source>
</evidence>
<dbReference type="InterPro" id="IPR018633">
    <property type="entry name" value="DUF2357"/>
</dbReference>
<feature type="domain" description="DUF2357" evidence="1">
    <location>
        <begin position="130"/>
        <end position="379"/>
    </location>
</feature>
<dbReference type="Proteomes" id="UP001527202">
    <property type="component" value="Unassembled WGS sequence"/>
</dbReference>
<evidence type="ECO:0000313" key="5">
    <source>
        <dbReference type="Proteomes" id="UP001527202"/>
    </source>
</evidence>
<dbReference type="Proteomes" id="UP000288943">
    <property type="component" value="Chromosome"/>
</dbReference>
<dbReference type="RefSeq" id="WP_042234733.1">
    <property type="nucleotide sequence ID" value="NZ_CP026520.1"/>
</dbReference>
<dbReference type="EMBL" id="JAMDMJ010000037">
    <property type="protein sequence ID" value="MCY9598927.1"/>
    <property type="molecule type" value="Genomic_DNA"/>
</dbReference>
<dbReference type="AlphaFoldDB" id="A0A410X3F1"/>
<evidence type="ECO:0000313" key="4">
    <source>
        <dbReference type="Proteomes" id="UP000288943"/>
    </source>
</evidence>
<gene>
    <name evidence="2" type="ORF">M5X16_24520</name>
    <name evidence="3" type="ORF">PC41400_27075</name>
</gene>
<reference evidence="3 4" key="1">
    <citation type="submission" date="2018-01" db="EMBL/GenBank/DDBJ databases">
        <title>The whole genome sequencing and assembly of Paenibacillus chitinolyticus KCCM 41400 strain.</title>
        <authorList>
            <person name="Kim J.-Y."/>
            <person name="Park M.-K."/>
            <person name="Lee Y.-J."/>
            <person name="Yi H."/>
            <person name="Bahn Y.-S."/>
            <person name="Kim J.F."/>
            <person name="Lee D.-W."/>
        </authorList>
    </citation>
    <scope>NUCLEOTIDE SEQUENCE [LARGE SCALE GENOMIC DNA]</scope>
    <source>
        <strain evidence="3 4">KCCM 41400</strain>
    </source>
</reference>
<dbReference type="Pfam" id="PF09823">
    <property type="entry name" value="DUF2357"/>
    <property type="match status" value="1"/>
</dbReference>
<protein>
    <submittedName>
        <fullName evidence="3">DUF2357 domain-containing protein</fullName>
    </submittedName>
    <submittedName>
        <fullName evidence="2">Restriction endonuclease-like protein</fullName>
    </submittedName>
</protein>
<dbReference type="Pfam" id="PF04411">
    <property type="entry name" value="PDDEXK_7"/>
    <property type="match status" value="1"/>
</dbReference>
<dbReference type="OrthoDB" id="11970at2"/>
<accession>A0A410X3F1</accession>
<evidence type="ECO:0000259" key="1">
    <source>
        <dbReference type="Pfam" id="PF09823"/>
    </source>
</evidence>
<dbReference type="KEGG" id="pchi:PC41400_27075"/>
<organism evidence="3 4">
    <name type="scientific">Paenibacillus chitinolyticus</name>
    <dbReference type="NCBI Taxonomy" id="79263"/>
    <lineage>
        <taxon>Bacteria</taxon>
        <taxon>Bacillati</taxon>
        <taxon>Bacillota</taxon>
        <taxon>Bacilli</taxon>
        <taxon>Bacillales</taxon>
        <taxon>Paenibacillaceae</taxon>
        <taxon>Paenibacillus</taxon>
    </lineage>
</organism>
<dbReference type="InterPro" id="IPR007505">
    <property type="entry name" value="PDDEXK_7"/>
</dbReference>
<proteinExistence type="predicted"/>
<name>A0A410X3F1_9BACL</name>
<dbReference type="EMBL" id="CP026520">
    <property type="protein sequence ID" value="QAV21139.1"/>
    <property type="molecule type" value="Genomic_DNA"/>
</dbReference>
<evidence type="ECO:0000313" key="3">
    <source>
        <dbReference type="EMBL" id="QAV21139.1"/>
    </source>
</evidence>
<reference evidence="2 5" key="2">
    <citation type="submission" date="2022-05" db="EMBL/GenBank/DDBJ databases">
        <title>Genome Sequencing of Bee-Associated Microbes.</title>
        <authorList>
            <person name="Dunlap C."/>
        </authorList>
    </citation>
    <scope>NUCLEOTIDE SEQUENCE [LARGE SCALE GENOMIC DNA]</scope>
    <source>
        <strain evidence="2 5">NRRL B-23120</strain>
    </source>
</reference>